<name>A0A7U6JHQ5_9GAMM</name>
<evidence type="ECO:0000313" key="2">
    <source>
        <dbReference type="EMBL" id="BAO44571.1"/>
    </source>
</evidence>
<dbReference type="AlphaFoldDB" id="A0A7U6JHQ5"/>
<feature type="domain" description="SLH" evidence="1">
    <location>
        <begin position="373"/>
        <end position="436"/>
    </location>
</feature>
<evidence type="ECO:0000259" key="1">
    <source>
        <dbReference type="PROSITE" id="PS51272"/>
    </source>
</evidence>
<dbReference type="Proteomes" id="UP000031631">
    <property type="component" value="Chromosome"/>
</dbReference>
<keyword evidence="3" id="KW-1185">Reference proteome</keyword>
<dbReference type="PANTHER" id="PTHR43308:SF5">
    <property type="entry name" value="S-LAYER PROTEIN _ PEPTIDOGLYCAN ENDO-BETA-N-ACETYLGLUCOSAMINIDASE"/>
    <property type="match status" value="1"/>
</dbReference>
<organism evidence="2 3">
    <name type="scientific">Thiolapillus brandeum</name>
    <dbReference type="NCBI Taxonomy" id="1076588"/>
    <lineage>
        <taxon>Bacteria</taxon>
        <taxon>Pseudomonadati</taxon>
        <taxon>Pseudomonadota</taxon>
        <taxon>Gammaproteobacteria</taxon>
        <taxon>Chromatiales</taxon>
        <taxon>Sedimenticolaceae</taxon>
        <taxon>Thiolapillus</taxon>
    </lineage>
</organism>
<proteinExistence type="predicted"/>
<dbReference type="Pfam" id="PF00395">
    <property type="entry name" value="SLH"/>
    <property type="match status" value="3"/>
</dbReference>
<evidence type="ECO:0000313" key="3">
    <source>
        <dbReference type="Proteomes" id="UP000031631"/>
    </source>
</evidence>
<sequence>MRNEITTNVLHKVCGWMAPWILILSATFLFQASAFASNQISGVLSLPGGDVAPAGGISVTVGYIDSLNETGTSVFEIPAGTSSTNYSITVPTNPPGDWRMYYLCDGCGVYVRKGYYSSTGTTWDIDAATWLADGMDHTGIDLNLLPAYEISGTLFLPNADLAPAGGIWLDVQTWDTSGGAGSFGDNLAFFAEGTNSTSYSAMVPQVAEANWIVGYVCWDCGSYVNNGFYAAAGTTWDPGISTLVAGDSDHTDIDLTLLPGVQVTGLLSYPPGYLSPPGGSSILVTFEEQGGAHADASFSFDIGEGESSTAYSLTVPRSATSQWLISYECLAEAGCNGFVQTGYYATNDTTWKQSAATPLSGTQDHAGIDLTLLTQMFDDVSRYHIFYHEIGAIAFAGITSGCGDNNYCPDDIVSRAQMAVFLEKGMQGSSFVPPPAGGTLFDDVGVDYWAAAWIEQLVTDGITSGCDANNYCPENSVTRAQMAIFLLRAKYGSAYAPPPASGTIFSDVPLTHWAASWIEALAGEGITTGCGEGNYCPDESVSRGQMAVFIQRTFNLPLPDNI</sequence>
<feature type="domain" description="SLH" evidence="1">
    <location>
        <begin position="501"/>
        <end position="562"/>
    </location>
</feature>
<accession>A0A7U6JHQ5</accession>
<protein>
    <recommendedName>
        <fullName evidence="1">SLH domain-containing protein</fullName>
    </recommendedName>
</protein>
<dbReference type="PANTHER" id="PTHR43308">
    <property type="entry name" value="OUTER MEMBRANE PROTEIN ALPHA-RELATED"/>
    <property type="match status" value="1"/>
</dbReference>
<dbReference type="OrthoDB" id="1114329at2"/>
<dbReference type="InterPro" id="IPR001119">
    <property type="entry name" value="SLH_dom"/>
</dbReference>
<dbReference type="InterPro" id="IPR051465">
    <property type="entry name" value="Cell_Envelope_Struct_Comp"/>
</dbReference>
<dbReference type="PROSITE" id="PS51272">
    <property type="entry name" value="SLH"/>
    <property type="match status" value="3"/>
</dbReference>
<dbReference type="KEGG" id="tbn:TBH_C1654"/>
<dbReference type="EMBL" id="AP012273">
    <property type="protein sequence ID" value="BAO44571.1"/>
    <property type="molecule type" value="Genomic_DNA"/>
</dbReference>
<reference evidence="2 3" key="1">
    <citation type="journal article" date="2014" name="PLoS ONE">
        <title>Physiological and genomic features of a novel sulfur-oxidizing gammaproteobacterium belonging to a previously uncultivated symbiotic lineage isolated from a hydrothermal vent.</title>
        <authorList>
            <person name="Nunoura T."/>
            <person name="Takaki Y."/>
            <person name="Kazama H."/>
            <person name="Kakuta J."/>
            <person name="Shimamura S."/>
            <person name="Makita H."/>
            <person name="Hirai M."/>
            <person name="Miyazaki M."/>
            <person name="Takai K."/>
        </authorList>
    </citation>
    <scope>NUCLEOTIDE SEQUENCE [LARGE SCALE GENOMIC DNA]</scope>
    <source>
        <strain evidence="2 3">Hiromi1</strain>
    </source>
</reference>
<gene>
    <name evidence="2" type="ORF">TBH_C1654</name>
</gene>
<feature type="domain" description="SLH" evidence="1">
    <location>
        <begin position="437"/>
        <end position="500"/>
    </location>
</feature>